<accession>A0A8D0WYD9</accession>
<name>A0A8D0WYD9_PIG</name>
<proteinExistence type="predicted"/>
<feature type="compositionally biased region" description="Pro residues" evidence="1">
    <location>
        <begin position="202"/>
        <end position="212"/>
    </location>
</feature>
<dbReference type="Proteomes" id="UP000694570">
    <property type="component" value="Unplaced"/>
</dbReference>
<feature type="region of interest" description="Disordered" evidence="1">
    <location>
        <begin position="190"/>
        <end position="213"/>
    </location>
</feature>
<sequence length="248" mass="26954">MATAASVRGACVLEGDARCGGWECGSSFPVPPHFRRKRPQQGKLYCSRWGGEDVGELCGWPVAVRRQGQVRSPRGVPMVSGQWRSEAWPPSSTPPSRTRGPRRPTWHWCSWSAWASSASWSARTWMGCMCDPASPGASGIQPHSALGRLSLCPSLDFPIWQMNSPSVPRPMWPFSQVTQKVLGAQLWLSVPPGTSRESGSPDPGPRGIPAPSPLDLSWPGIWGPYSSTKPLPCPPTGTSWQSFMETCS</sequence>
<dbReference type="Ensembl" id="ENSSSCT00030059604.1">
    <property type="protein sequence ID" value="ENSSSCP00030027299.1"/>
    <property type="gene ID" value="ENSSSCG00030042777.1"/>
</dbReference>
<feature type="region of interest" description="Disordered" evidence="1">
    <location>
        <begin position="73"/>
        <end position="100"/>
    </location>
</feature>
<reference evidence="2" key="1">
    <citation type="submission" date="2025-08" db="UniProtKB">
        <authorList>
            <consortium name="Ensembl"/>
        </authorList>
    </citation>
    <scope>IDENTIFICATION</scope>
</reference>
<dbReference type="AlphaFoldDB" id="A0A8D0WYD9"/>
<evidence type="ECO:0000313" key="3">
    <source>
        <dbReference type="Proteomes" id="UP000694570"/>
    </source>
</evidence>
<protein>
    <submittedName>
        <fullName evidence="2">Sirtuin 6</fullName>
    </submittedName>
</protein>
<evidence type="ECO:0000256" key="1">
    <source>
        <dbReference type="SAM" id="MobiDB-lite"/>
    </source>
</evidence>
<organism evidence="2 3">
    <name type="scientific">Sus scrofa</name>
    <name type="common">Pig</name>
    <dbReference type="NCBI Taxonomy" id="9823"/>
    <lineage>
        <taxon>Eukaryota</taxon>
        <taxon>Metazoa</taxon>
        <taxon>Chordata</taxon>
        <taxon>Craniata</taxon>
        <taxon>Vertebrata</taxon>
        <taxon>Euteleostomi</taxon>
        <taxon>Mammalia</taxon>
        <taxon>Eutheria</taxon>
        <taxon>Laurasiatheria</taxon>
        <taxon>Artiodactyla</taxon>
        <taxon>Suina</taxon>
        <taxon>Suidae</taxon>
        <taxon>Sus</taxon>
    </lineage>
</organism>
<evidence type="ECO:0000313" key="2">
    <source>
        <dbReference type="Ensembl" id="ENSSSCP00030027299.1"/>
    </source>
</evidence>